<dbReference type="SMART" id="SM00822">
    <property type="entry name" value="PKS_KR"/>
    <property type="match status" value="1"/>
</dbReference>
<dbReference type="InterPro" id="IPR036291">
    <property type="entry name" value="NAD(P)-bd_dom_sf"/>
</dbReference>
<dbReference type="OrthoDB" id="9804774at2"/>
<dbReference type="RefSeq" id="WP_116208516.1">
    <property type="nucleotide sequence ID" value="NZ_QUNR01000003.1"/>
</dbReference>
<protein>
    <submittedName>
        <fullName evidence="3">3-oxoacyl-[acyl-carrier protein] reductase</fullName>
    </submittedName>
</protein>
<organism evidence="3 4">
    <name type="scientific">Paraperlucidibaca baekdonensis</name>
    <dbReference type="NCBI Taxonomy" id="748120"/>
    <lineage>
        <taxon>Bacteria</taxon>
        <taxon>Pseudomonadati</taxon>
        <taxon>Pseudomonadota</taxon>
        <taxon>Gammaproteobacteria</taxon>
        <taxon>Moraxellales</taxon>
        <taxon>Moraxellaceae</taxon>
        <taxon>Paraperlucidibaca</taxon>
    </lineage>
</organism>
<dbReference type="SUPFAM" id="SSF51735">
    <property type="entry name" value="NAD(P)-binding Rossmann-fold domains"/>
    <property type="match status" value="1"/>
</dbReference>
<evidence type="ECO:0000259" key="2">
    <source>
        <dbReference type="SMART" id="SM00822"/>
    </source>
</evidence>
<dbReference type="Gene3D" id="3.40.50.720">
    <property type="entry name" value="NAD(P)-binding Rossmann-like Domain"/>
    <property type="match status" value="2"/>
</dbReference>
<comment type="caution">
    <text evidence="3">The sequence shown here is derived from an EMBL/GenBank/DDBJ whole genome shotgun (WGS) entry which is preliminary data.</text>
</comment>
<dbReference type="PRINTS" id="PR00081">
    <property type="entry name" value="GDHRDH"/>
</dbReference>
<name>A0A3E0H3Z4_9GAMM</name>
<feature type="domain" description="Ketoreductase" evidence="2">
    <location>
        <begin position="229"/>
        <end position="405"/>
    </location>
</feature>
<dbReference type="PANTHER" id="PTHR42760">
    <property type="entry name" value="SHORT-CHAIN DEHYDROGENASES/REDUCTASES FAMILY MEMBER"/>
    <property type="match status" value="1"/>
</dbReference>
<dbReference type="InterPro" id="IPR020904">
    <property type="entry name" value="Sc_DH/Rdtase_CS"/>
</dbReference>
<dbReference type="FunFam" id="3.40.50.720:FF:000338">
    <property type="entry name" value="3-oxoacyl-ACP reductase FabG"/>
    <property type="match status" value="1"/>
</dbReference>
<dbReference type="PRINTS" id="PR00080">
    <property type="entry name" value="SDRFAMILY"/>
</dbReference>
<dbReference type="InterPro" id="IPR002347">
    <property type="entry name" value="SDR_fam"/>
</dbReference>
<dbReference type="Pfam" id="PF13561">
    <property type="entry name" value="adh_short_C2"/>
    <property type="match status" value="1"/>
</dbReference>
<comment type="similarity">
    <text evidence="1">Belongs to the short-chain dehydrogenases/reductases (SDR) family.</text>
</comment>
<dbReference type="PROSITE" id="PS00061">
    <property type="entry name" value="ADH_SHORT"/>
    <property type="match status" value="1"/>
</dbReference>
<accession>A0A3E0H3Z4</accession>
<dbReference type="InterPro" id="IPR057326">
    <property type="entry name" value="KR_dom"/>
</dbReference>
<dbReference type="AlphaFoldDB" id="A0A3E0H3Z4"/>
<proteinExistence type="inferred from homology"/>
<dbReference type="Proteomes" id="UP000256774">
    <property type="component" value="Unassembled WGS sequence"/>
</dbReference>
<reference evidence="3 4" key="1">
    <citation type="submission" date="2018-08" db="EMBL/GenBank/DDBJ databases">
        <title>Genomic Encyclopedia of Type Strains, Phase IV (KMG-IV): sequencing the most valuable type-strain genomes for metagenomic binning, comparative biology and taxonomic classification.</title>
        <authorList>
            <person name="Goeker M."/>
        </authorList>
    </citation>
    <scope>NUCLEOTIDE SEQUENCE [LARGE SCALE GENOMIC DNA]</scope>
    <source>
        <strain evidence="3 4">DSM 26022</strain>
    </source>
</reference>
<dbReference type="EMBL" id="QUNR01000003">
    <property type="protein sequence ID" value="REH37925.1"/>
    <property type="molecule type" value="Genomic_DNA"/>
</dbReference>
<dbReference type="PANTHER" id="PTHR42760:SF78">
    <property type="entry name" value="3-OXOACYL-[ACYL-CARRIER-PROTEIN] REDUCTASE [NADH]"/>
    <property type="match status" value="1"/>
</dbReference>
<dbReference type="NCBIfam" id="NF006110">
    <property type="entry name" value="PRK08261.1"/>
    <property type="match status" value="1"/>
</dbReference>
<keyword evidence="4" id="KW-1185">Reference proteome</keyword>
<sequence>MSDRYIDFVNSPFGQLVAKNLGLPSPTPLDRYDASAPVVNGTVLLGAAADSDLTPAIASVLKNIGANTSAFFDSGVHEAAASADFNAQAYVPSADDNQKFKALVFDASGIKTSAQLKALHDFFSPVIRKMASSGRIIVIGRTPELLDDAKYTTAQRALEGFTRAIGKEVKKGCTAQLIYVAPGAEANLESTLRFFISPKSAYVSGQVVRVQATAIAGETPNWAQPLNGKVALVTGASRGIGEAIAQTLARDGAHVICLDVPQQEADLQRVAASINGSVLALDITAADAPKTIAAHCKKAHKGLDIIVHNAGVTRDKTLANMKDQLWNMVIDINLSSEERINDELIAKKILRANGRVICVSSISGIAGNMGQTNYAVSKAGVIGMVNSMQPILEAKGVTINAVAPGFIETQMTAAIPFAIREAGRRMNSMSQGGLPVDVAEAIAWYASPASNGVNGNIVRVCGQSLIGA</sequence>
<evidence type="ECO:0000313" key="3">
    <source>
        <dbReference type="EMBL" id="REH37925.1"/>
    </source>
</evidence>
<evidence type="ECO:0000256" key="1">
    <source>
        <dbReference type="ARBA" id="ARBA00006484"/>
    </source>
</evidence>
<gene>
    <name evidence="3" type="ORF">DFR26_1709</name>
</gene>
<dbReference type="GO" id="GO:0016616">
    <property type="term" value="F:oxidoreductase activity, acting on the CH-OH group of donors, NAD or NADP as acceptor"/>
    <property type="evidence" value="ECO:0007669"/>
    <property type="project" value="TreeGrafter"/>
</dbReference>
<evidence type="ECO:0000313" key="4">
    <source>
        <dbReference type="Proteomes" id="UP000256774"/>
    </source>
</evidence>